<evidence type="ECO:0000313" key="1">
    <source>
        <dbReference type="EMBL" id="SFE94440.1"/>
    </source>
</evidence>
<evidence type="ECO:0008006" key="3">
    <source>
        <dbReference type="Google" id="ProtNLM"/>
    </source>
</evidence>
<reference evidence="1 2" key="1">
    <citation type="submission" date="2016-10" db="EMBL/GenBank/DDBJ databases">
        <authorList>
            <person name="de Groot N.N."/>
        </authorList>
    </citation>
    <scope>NUCLEOTIDE SEQUENCE [LARGE SCALE GENOMIC DNA]</scope>
    <source>
        <strain>GEY</strain>
        <strain evidence="2">DSM 9560</strain>
    </source>
</reference>
<dbReference type="SUPFAM" id="SSF81301">
    <property type="entry name" value="Nucleotidyltransferase"/>
    <property type="match status" value="1"/>
</dbReference>
<gene>
    <name evidence="1" type="ORF">SAMN04488541_1010116</name>
</gene>
<accession>A0A1I2EQE3</accession>
<dbReference type="EMBL" id="FONY01000010">
    <property type="protein sequence ID" value="SFE94440.1"/>
    <property type="molecule type" value="Genomic_DNA"/>
</dbReference>
<dbReference type="RefSeq" id="WP_143090837.1">
    <property type="nucleotide sequence ID" value="NZ_FONY01000010.1"/>
</dbReference>
<sequence>MILELSKQICSELDKQGILYMASVSLALNIYATPRMTRDIDIVIELTEQNVEKFVQIVKDNFYIYKSAVENTYCFGVKN</sequence>
<organism evidence="1 2">
    <name type="scientific">Thermoflexibacter ruber</name>
    <dbReference type="NCBI Taxonomy" id="1003"/>
    <lineage>
        <taxon>Bacteria</taxon>
        <taxon>Pseudomonadati</taxon>
        <taxon>Bacteroidota</taxon>
        <taxon>Cytophagia</taxon>
        <taxon>Cytophagales</taxon>
        <taxon>Thermoflexibacteraceae</taxon>
        <taxon>Thermoflexibacter</taxon>
    </lineage>
</organism>
<dbReference type="STRING" id="1003.SAMN04488541_1010116"/>
<dbReference type="AlphaFoldDB" id="A0A1I2EQE3"/>
<evidence type="ECO:0000313" key="2">
    <source>
        <dbReference type="Proteomes" id="UP000199513"/>
    </source>
</evidence>
<keyword evidence="2" id="KW-1185">Reference proteome</keyword>
<proteinExistence type="predicted"/>
<name>A0A1I2EQE3_9BACT</name>
<protein>
    <recommendedName>
        <fullName evidence="3">Nucleotidyl transferase AbiEii toxin, Type IV TA system</fullName>
    </recommendedName>
</protein>
<dbReference type="OrthoDB" id="121150at2"/>
<dbReference type="Proteomes" id="UP000199513">
    <property type="component" value="Unassembled WGS sequence"/>
</dbReference>
<dbReference type="Gene3D" id="3.30.460.40">
    <property type="match status" value="1"/>
</dbReference>
<dbReference type="InterPro" id="IPR043519">
    <property type="entry name" value="NT_sf"/>
</dbReference>